<feature type="compositionally biased region" description="Basic and acidic residues" evidence="1">
    <location>
        <begin position="459"/>
        <end position="480"/>
    </location>
</feature>
<feature type="region of interest" description="Disordered" evidence="1">
    <location>
        <begin position="273"/>
        <end position="480"/>
    </location>
</feature>
<dbReference type="EMBL" id="JASSZA010000009">
    <property type="protein sequence ID" value="KAK2102645.1"/>
    <property type="molecule type" value="Genomic_DNA"/>
</dbReference>
<comment type="caution">
    <text evidence="2">The sequence shown here is derived from an EMBL/GenBank/DDBJ whole genome shotgun (WGS) entry which is preliminary data.</text>
</comment>
<feature type="region of interest" description="Disordered" evidence="1">
    <location>
        <begin position="1"/>
        <end position="146"/>
    </location>
</feature>
<evidence type="ECO:0000256" key="1">
    <source>
        <dbReference type="SAM" id="MobiDB-lite"/>
    </source>
</evidence>
<name>A0ABQ9V0T7_SAGOE</name>
<gene>
    <name evidence="2" type="ORF">P7K49_020312</name>
</gene>
<accession>A0ABQ9V0T7</accession>
<proteinExistence type="predicted"/>
<evidence type="ECO:0008006" key="4">
    <source>
        <dbReference type="Google" id="ProtNLM"/>
    </source>
</evidence>
<evidence type="ECO:0000313" key="2">
    <source>
        <dbReference type="EMBL" id="KAK2102645.1"/>
    </source>
</evidence>
<feature type="region of interest" description="Disordered" evidence="1">
    <location>
        <begin position="167"/>
        <end position="257"/>
    </location>
</feature>
<sequence>MLRLKGAGTAGDHSTLRTRAPSEGNRGCWGPQHPENMHSGQREQGLLGTAAPREHVLRPKGAGTAGDRSTPRTRAPSKGSRDCWGPQHTENTCSVRREQGLLGTAAPREHVLRPKGAGAAGDRSTQRTRALAKGSRDCWGPQHPENRCSIQREQGLLGTAAPREHVLHPKGAGAAGDRSTQRTRAPSEGSRDCWGPQHPENTCSVRREQGLLGTAAPREHLLRPKGAGTAGDRSTPRTRAPSEGSRGCWGPQHPENTCSIQREQGLLGTAAPREHVLHPKGAGTAGDRSTPRTRAPSEGSRGCWGPQHPENTCSVRREQGLLGTAAPREHVLRPKGAGTAGDRSTPRTRAPSEGSRGCWGPQHPENTCSIRREQGLLGTAAPREHVLHPKGAGTAGDRSTPRTRAPSEGSRGCWGPQHPENTRSVRREQGLLGTAAPREHVLRPKGAGAAGDRSTPRTRAPESRDSGQGSHEARKGWPQL</sequence>
<keyword evidence="3" id="KW-1185">Reference proteome</keyword>
<protein>
    <recommendedName>
        <fullName evidence="4">Collagen alpha-1(I) chain-like</fullName>
    </recommendedName>
</protein>
<dbReference type="Proteomes" id="UP001266305">
    <property type="component" value="Unassembled WGS sequence"/>
</dbReference>
<feature type="compositionally biased region" description="Basic and acidic residues" evidence="1">
    <location>
        <begin position="420"/>
        <end position="429"/>
    </location>
</feature>
<reference evidence="2 3" key="1">
    <citation type="submission" date="2023-05" db="EMBL/GenBank/DDBJ databases">
        <title>B98-5 Cell Line De Novo Hybrid Assembly: An Optical Mapping Approach.</title>
        <authorList>
            <person name="Kananen K."/>
            <person name="Auerbach J.A."/>
            <person name="Kautto E."/>
            <person name="Blachly J.S."/>
        </authorList>
    </citation>
    <scope>NUCLEOTIDE SEQUENCE [LARGE SCALE GENOMIC DNA]</scope>
    <source>
        <strain evidence="2">B95-8</strain>
        <tissue evidence="2">Cell line</tissue>
    </source>
</reference>
<organism evidence="2 3">
    <name type="scientific">Saguinus oedipus</name>
    <name type="common">Cotton-top tamarin</name>
    <name type="synonym">Oedipomidas oedipus</name>
    <dbReference type="NCBI Taxonomy" id="9490"/>
    <lineage>
        <taxon>Eukaryota</taxon>
        <taxon>Metazoa</taxon>
        <taxon>Chordata</taxon>
        <taxon>Craniata</taxon>
        <taxon>Vertebrata</taxon>
        <taxon>Euteleostomi</taxon>
        <taxon>Mammalia</taxon>
        <taxon>Eutheria</taxon>
        <taxon>Euarchontoglires</taxon>
        <taxon>Primates</taxon>
        <taxon>Haplorrhini</taxon>
        <taxon>Platyrrhini</taxon>
        <taxon>Cebidae</taxon>
        <taxon>Callitrichinae</taxon>
        <taxon>Saguinus</taxon>
    </lineage>
</organism>
<evidence type="ECO:0000313" key="3">
    <source>
        <dbReference type="Proteomes" id="UP001266305"/>
    </source>
</evidence>